<sequence length="120" mass="14441">MKNIFKNLFNNSNNKEKAQPNKTFESNSLINQKQKSEFVRNQNNEYDNMKMLNDLSLNEKNYLERELDFKYDCTDYKLLEIIRTDHNSFEATCEIMVDGQKQIVKEKILYEDIKDKNEEL</sequence>
<dbReference type="HOGENOM" id="CLU_2047113_0_0_14"/>
<dbReference type="KEGG" id="mpe:MYPE9510"/>
<dbReference type="InParanoid" id="Q8EUH5"/>
<organism evidence="1 2">
    <name type="scientific">Malacoplasma penetrans (strain HF-2)</name>
    <name type="common">Mycoplasma penetrans</name>
    <dbReference type="NCBI Taxonomy" id="272633"/>
    <lineage>
        <taxon>Bacteria</taxon>
        <taxon>Bacillati</taxon>
        <taxon>Mycoplasmatota</taxon>
        <taxon>Mycoplasmoidales</taxon>
        <taxon>Mycoplasmoidaceae</taxon>
        <taxon>Malacoplasma</taxon>
    </lineage>
</organism>
<dbReference type="AlphaFoldDB" id="Q8EUH5"/>
<keyword evidence="2" id="KW-1185">Reference proteome</keyword>
<protein>
    <submittedName>
        <fullName evidence="1">Uncharacterized protein</fullName>
    </submittedName>
</protein>
<accession>Q8EUH5</accession>
<gene>
    <name evidence="1" type="ordered locus">MYPE9510</name>
</gene>
<evidence type="ECO:0000313" key="2">
    <source>
        <dbReference type="Proteomes" id="UP000002522"/>
    </source>
</evidence>
<dbReference type="STRING" id="272633.gene:10732072"/>
<proteinExistence type="predicted"/>
<evidence type="ECO:0000313" key="1">
    <source>
        <dbReference type="EMBL" id="BAC44738.1"/>
    </source>
</evidence>
<dbReference type="Proteomes" id="UP000002522">
    <property type="component" value="Chromosome"/>
</dbReference>
<name>Q8EUH5_MALP2</name>
<reference evidence="1 2" key="1">
    <citation type="journal article" date="2002" name="Nucleic Acids Res.">
        <title>The complete genomic sequence of Mycoplasma penetrans, an intracellular bacterial pathogen in humans.</title>
        <authorList>
            <person name="Sasaki Y."/>
            <person name="Ishikawa J."/>
            <person name="Yamashita A."/>
            <person name="Oshima K."/>
            <person name="Kenri T."/>
            <person name="Furuya K."/>
            <person name="Yoshino C."/>
            <person name="Horino A."/>
            <person name="Shiba T."/>
            <person name="Sasaki T."/>
            <person name="Hattori M."/>
        </authorList>
    </citation>
    <scope>NUCLEOTIDE SEQUENCE [LARGE SCALE GENOMIC DNA]</scope>
    <source>
        <strain evidence="1 2">HF-2</strain>
    </source>
</reference>
<dbReference type="EMBL" id="BA000026">
    <property type="protein sequence ID" value="BAC44738.1"/>
    <property type="molecule type" value="Genomic_DNA"/>
</dbReference>
<dbReference type="RefSeq" id="WP_011077767.1">
    <property type="nucleotide sequence ID" value="NC_004432.1"/>
</dbReference>